<proteinExistence type="predicted"/>
<reference evidence="1 2" key="1">
    <citation type="journal article" date="2003" name="J. Bacteriol.">
        <title>Comparative genomics of Salmonella enterica serovar Typhi strains Ty2 and CT18.</title>
        <authorList>
            <person name="Deng W."/>
            <person name="Liou S.R."/>
            <person name="Plunkett G.III."/>
            <person name="Mayhew G.F."/>
            <person name="Rose D.J."/>
            <person name="Burland V."/>
            <person name="Kodoyianni V."/>
            <person name="Schwartz D.C."/>
            <person name="Blattner F.R."/>
        </authorList>
    </citation>
    <scope>NUCLEOTIDE SEQUENCE [LARGE SCALE GENOMIC DNA]</scope>
    <source>
        <strain evidence="2">ATCC 700931 / Ty2</strain>
    </source>
</reference>
<dbReference type="EMBL" id="AE014613">
    <property type="protein sequence ID" value="AAO70287.1"/>
    <property type="molecule type" value="Genomic_DNA"/>
</dbReference>
<evidence type="ECO:0000313" key="1">
    <source>
        <dbReference type="EMBL" id="AAO70287.1"/>
    </source>
</evidence>
<name>A0A0H2VQL3_SALTI</name>
<evidence type="ECO:0000313" key="2">
    <source>
        <dbReference type="Proteomes" id="UP000002670"/>
    </source>
</evidence>
<protein>
    <submittedName>
        <fullName evidence="1">Uncharacterized protein</fullName>
    </submittedName>
</protein>
<keyword evidence="2" id="KW-1185">Reference proteome</keyword>
<organism evidence="1 2">
    <name type="scientific">Salmonella typhi</name>
    <dbReference type="NCBI Taxonomy" id="90370"/>
    <lineage>
        <taxon>Bacteria</taxon>
        <taxon>Pseudomonadati</taxon>
        <taxon>Pseudomonadota</taxon>
        <taxon>Gammaproteobacteria</taxon>
        <taxon>Enterobacterales</taxon>
        <taxon>Enterobacteriaceae</taxon>
        <taxon>Salmonella</taxon>
    </lineage>
</organism>
<sequence>MVHPGGFEPPTARFVAEYSIQLKLRMQMAVRRGFEPRMQLLTAYSLSRGAPSASRPPHHTPLTSASKNLFCSSSLRGAHITFWDL</sequence>
<accession>A0A0H2VQL3</accession>
<dbReference type="Proteomes" id="UP000002670">
    <property type="component" value="Chromosome"/>
</dbReference>
<gene>
    <name evidence="1" type="ordered locus">t2724</name>
</gene>
<dbReference type="AlphaFoldDB" id="A0A0H2VQL3"/>
<dbReference type="HOGENOM" id="CLU_2510731_0_0_6"/>
<dbReference type="KEGG" id="stt:t2724"/>